<sequence length="287" mass="32356">MPDVNVLVARPTVYDLAAFIRSFFDDANNAILSLDKIHDFTAKFNALPAKKQKTFFKKGRYAEQVAMLERMGKAIQEVPLPALSHAGALLQQASLISWQQVLQILQQTGEAKRLVGDISLSRLYEFDTAAIDRAYGVCPVPLYELEETDWQLFMEGRHIDEVQERLKALNIFQYFFPPPDQLALAIAERGFTKREEITDVVASAPAQGHPFGSNELVPTLDDVKDIIDQLSERSFVNEVDHSVKLTSDGATSRLKIKATPRESAVSKLINRFRLTLRLSSKDLWPRP</sequence>
<reference evidence="2" key="1">
    <citation type="submission" date="2019-06" db="EMBL/GenBank/DDBJ databases">
        <title>Whole-Genome Sequence of Bradyrhizobium sp. 3 Strain 65S1MB.</title>
        <authorList>
            <person name="Bromfield E.S.P."/>
            <person name="Cloutier S."/>
            <person name="Nguyen H.D.T."/>
        </authorList>
    </citation>
    <scope>NUCLEOTIDE SEQUENCE [LARGE SCALE GENOMIC DNA]</scope>
    <source>
        <strain evidence="2">65S1MB</strain>
    </source>
</reference>
<accession>A0ABX5WC88</accession>
<protein>
    <submittedName>
        <fullName evidence="1">Uncharacterized protein</fullName>
    </submittedName>
</protein>
<dbReference type="EMBL" id="CP041090">
    <property type="protein sequence ID" value="QDF40894.1"/>
    <property type="molecule type" value="Genomic_DNA"/>
</dbReference>
<name>A0ABX5WC88_9BRAD</name>
<reference evidence="1 2" key="2">
    <citation type="journal article" date="2020" name="Int. J. Syst. Evol. Microbiol.">
        <title>Description and complete genome sequences of Bradyrhizobium symbiodeficiens sp. nov., a non-symbiotic bacterium associated with legumes native to Canada.</title>
        <authorList>
            <person name="Bromfield E.S.P."/>
            <person name="Cloutier S."/>
            <person name="Nguyen H.D.T."/>
        </authorList>
    </citation>
    <scope>NUCLEOTIDE SEQUENCE [LARGE SCALE GENOMIC DNA]</scope>
    <source>
        <strain evidence="1 2">65S1MB</strain>
    </source>
</reference>
<keyword evidence="2" id="KW-1185">Reference proteome</keyword>
<evidence type="ECO:0000313" key="2">
    <source>
        <dbReference type="Proteomes" id="UP000319298"/>
    </source>
</evidence>
<organism evidence="1 2">
    <name type="scientific">Bradyrhizobium symbiodeficiens</name>
    <dbReference type="NCBI Taxonomy" id="1404367"/>
    <lineage>
        <taxon>Bacteria</taxon>
        <taxon>Pseudomonadati</taxon>
        <taxon>Pseudomonadota</taxon>
        <taxon>Alphaproteobacteria</taxon>
        <taxon>Hyphomicrobiales</taxon>
        <taxon>Nitrobacteraceae</taxon>
        <taxon>Bradyrhizobium</taxon>
    </lineage>
</organism>
<dbReference type="RefSeq" id="WP_140481660.1">
    <property type="nucleotide sequence ID" value="NZ_CP041090.2"/>
</dbReference>
<gene>
    <name evidence="1" type="ORF">FJN17_26835</name>
</gene>
<evidence type="ECO:0000313" key="1">
    <source>
        <dbReference type="EMBL" id="QDF40894.1"/>
    </source>
</evidence>
<proteinExistence type="predicted"/>
<dbReference type="Proteomes" id="UP000319298">
    <property type="component" value="Chromosome"/>
</dbReference>